<dbReference type="InterPro" id="IPR013424">
    <property type="entry name" value="Ice-binding_C"/>
</dbReference>
<accession>A0A557QJR9</accession>
<proteinExistence type="predicted"/>
<organism evidence="3 4">
    <name type="scientific">Denitromonas halophila</name>
    <dbReference type="NCBI Taxonomy" id="1629404"/>
    <lineage>
        <taxon>Bacteria</taxon>
        <taxon>Pseudomonadati</taxon>
        <taxon>Pseudomonadota</taxon>
        <taxon>Betaproteobacteria</taxon>
        <taxon>Rhodocyclales</taxon>
        <taxon>Zoogloeaceae</taxon>
        <taxon>Denitromonas</taxon>
    </lineage>
</organism>
<keyword evidence="4" id="KW-1185">Reference proteome</keyword>
<feature type="chain" id="PRO_5021840422" evidence="1">
    <location>
        <begin position="33"/>
        <end position="201"/>
    </location>
</feature>
<name>A0A557QJR9_9RHOO</name>
<keyword evidence="1" id="KW-0732">Signal</keyword>
<evidence type="ECO:0000313" key="4">
    <source>
        <dbReference type="Proteomes" id="UP000319502"/>
    </source>
</evidence>
<gene>
    <name evidence="3" type="ORF">FHP91_15255</name>
</gene>
<comment type="caution">
    <text evidence="3">The sequence shown here is derived from an EMBL/GenBank/DDBJ whole genome shotgun (WGS) entry which is preliminary data.</text>
</comment>
<sequence length="201" mass="21786">MIFYFLVGMDLRKTIGSTLLAAALLVSAPASAFVIGFDDINDFSEGGIRSAHLASGYQGLDWSSRWLAIGSSLAVPHSGSNFAMSNGNSDLMISSESNFDFLSMWARGGSAGFSARATGYDDGVEVYTKIFRVTTTFQPFEFGFLDIDELRLTGFYVNLFVDDISVNTYLTNNVPEPSSIVLSGLGLLALSAARKNRLKKR</sequence>
<protein>
    <submittedName>
        <fullName evidence="3">PEP-CTERM sorting domain-containing protein</fullName>
    </submittedName>
</protein>
<evidence type="ECO:0000256" key="1">
    <source>
        <dbReference type="SAM" id="SignalP"/>
    </source>
</evidence>
<dbReference type="Proteomes" id="UP000319502">
    <property type="component" value="Unassembled WGS sequence"/>
</dbReference>
<reference evidence="3 4" key="1">
    <citation type="submission" date="2019-07" db="EMBL/GenBank/DDBJ databases">
        <title>The pathways for chlorine oxyanion respiration interact through the shared metabolite chlorate.</title>
        <authorList>
            <person name="Barnum T.P."/>
            <person name="Cheng Y."/>
            <person name="Hill K.A."/>
            <person name="Lucas L.N."/>
            <person name="Carlson H.K."/>
            <person name="Coates J.D."/>
        </authorList>
    </citation>
    <scope>NUCLEOTIDE SEQUENCE [LARGE SCALE GENOMIC DNA]</scope>
    <source>
        <strain evidence="3 4">SFB-3</strain>
    </source>
</reference>
<evidence type="ECO:0000313" key="3">
    <source>
        <dbReference type="EMBL" id="TVO53155.1"/>
    </source>
</evidence>
<feature type="signal peptide" evidence="1">
    <location>
        <begin position="1"/>
        <end position="32"/>
    </location>
</feature>
<dbReference type="NCBIfam" id="TIGR02595">
    <property type="entry name" value="PEP_CTERM"/>
    <property type="match status" value="1"/>
</dbReference>
<feature type="domain" description="Ice-binding protein C-terminal" evidence="2">
    <location>
        <begin position="174"/>
        <end position="195"/>
    </location>
</feature>
<evidence type="ECO:0000259" key="2">
    <source>
        <dbReference type="Pfam" id="PF07589"/>
    </source>
</evidence>
<dbReference type="Pfam" id="PF07589">
    <property type="entry name" value="PEP-CTERM"/>
    <property type="match status" value="1"/>
</dbReference>
<dbReference type="AlphaFoldDB" id="A0A557QJR9"/>
<dbReference type="EMBL" id="VMNK01000015">
    <property type="protein sequence ID" value="TVO53155.1"/>
    <property type="molecule type" value="Genomic_DNA"/>
</dbReference>